<feature type="compositionally biased region" description="Basic and acidic residues" evidence="1">
    <location>
        <begin position="73"/>
        <end position="84"/>
    </location>
</feature>
<feature type="compositionally biased region" description="Polar residues" evidence="1">
    <location>
        <begin position="1"/>
        <end position="10"/>
    </location>
</feature>
<feature type="region of interest" description="Disordered" evidence="1">
    <location>
        <begin position="1"/>
        <end position="35"/>
    </location>
</feature>
<evidence type="ECO:0000313" key="2">
    <source>
        <dbReference type="EMBL" id="RCV24920.1"/>
    </source>
</evidence>
<sequence length="127" mass="14057">MPIGSSSQSGDCEETNEADKSSSVEDKVSKRIPIKQPPKGLAIKEVRNMFFPDWKTVLACRFLVKMAPTCQPSRKDLRSAEASKKGAKKSMGNPGSMGWPQLASNYESRRMLCAVASMSRKVLFKRT</sequence>
<feature type="compositionally biased region" description="Basic and acidic residues" evidence="1">
    <location>
        <begin position="17"/>
        <end position="29"/>
    </location>
</feature>
<organism evidence="2">
    <name type="scientific">Setaria italica</name>
    <name type="common">Foxtail millet</name>
    <name type="synonym">Panicum italicum</name>
    <dbReference type="NCBI Taxonomy" id="4555"/>
    <lineage>
        <taxon>Eukaryota</taxon>
        <taxon>Viridiplantae</taxon>
        <taxon>Streptophyta</taxon>
        <taxon>Embryophyta</taxon>
        <taxon>Tracheophyta</taxon>
        <taxon>Spermatophyta</taxon>
        <taxon>Magnoliopsida</taxon>
        <taxon>Liliopsida</taxon>
        <taxon>Poales</taxon>
        <taxon>Poaceae</taxon>
        <taxon>PACMAD clade</taxon>
        <taxon>Panicoideae</taxon>
        <taxon>Panicodae</taxon>
        <taxon>Paniceae</taxon>
        <taxon>Cenchrinae</taxon>
        <taxon>Setaria</taxon>
    </lineage>
</organism>
<name>A0A368R5T1_SETIT</name>
<evidence type="ECO:0000256" key="1">
    <source>
        <dbReference type="SAM" id="MobiDB-lite"/>
    </source>
</evidence>
<accession>A0A368R5T1</accession>
<proteinExistence type="predicted"/>
<gene>
    <name evidence="2" type="ORF">SETIT_5G125000v2</name>
</gene>
<dbReference type="EMBL" id="CM003532">
    <property type="protein sequence ID" value="RCV24920.1"/>
    <property type="molecule type" value="Genomic_DNA"/>
</dbReference>
<dbReference type="AlphaFoldDB" id="A0A368R5T1"/>
<protein>
    <submittedName>
        <fullName evidence="2">Uncharacterized protein</fullName>
    </submittedName>
</protein>
<feature type="region of interest" description="Disordered" evidence="1">
    <location>
        <begin position="71"/>
        <end position="101"/>
    </location>
</feature>
<reference evidence="2" key="2">
    <citation type="submission" date="2015-07" db="EMBL/GenBank/DDBJ databases">
        <authorList>
            <person name="Noorani M."/>
        </authorList>
    </citation>
    <scope>NUCLEOTIDE SEQUENCE</scope>
    <source>
        <strain evidence="2">Yugu1</strain>
    </source>
</reference>
<dbReference type="OrthoDB" id="592695at2759"/>
<reference evidence="2" key="1">
    <citation type="journal article" date="2012" name="Nat. Biotechnol.">
        <title>Reference genome sequence of the model plant Setaria.</title>
        <authorList>
            <person name="Bennetzen J.L."/>
            <person name="Schmutz J."/>
            <person name="Wang H."/>
            <person name="Percifield R."/>
            <person name="Hawkins J."/>
            <person name="Pontaroli A.C."/>
            <person name="Estep M."/>
            <person name="Feng L."/>
            <person name="Vaughn J.N."/>
            <person name="Grimwood J."/>
            <person name="Jenkins J."/>
            <person name="Barry K."/>
            <person name="Lindquist E."/>
            <person name="Hellsten U."/>
            <person name="Deshpande S."/>
            <person name="Wang X."/>
            <person name="Wu X."/>
            <person name="Mitros T."/>
            <person name="Triplett J."/>
            <person name="Yang X."/>
            <person name="Ye C.Y."/>
            <person name="Mauro-Herrera M."/>
            <person name="Wang L."/>
            <person name="Li P."/>
            <person name="Sharma M."/>
            <person name="Sharma R."/>
            <person name="Ronald P.C."/>
            <person name="Panaud O."/>
            <person name="Kellogg E.A."/>
            <person name="Brutnell T.P."/>
            <person name="Doust A.N."/>
            <person name="Tuskan G.A."/>
            <person name="Rokhsar D."/>
            <person name="Devos K.M."/>
        </authorList>
    </citation>
    <scope>NUCLEOTIDE SEQUENCE [LARGE SCALE GENOMIC DNA]</scope>
    <source>
        <strain evidence="2">Yugu1</strain>
    </source>
</reference>